<organism evidence="3 4">
    <name type="scientific">Thermophagus xiamenensis</name>
    <dbReference type="NCBI Taxonomy" id="385682"/>
    <lineage>
        <taxon>Bacteria</taxon>
        <taxon>Pseudomonadati</taxon>
        <taxon>Bacteroidota</taxon>
        <taxon>Bacteroidia</taxon>
        <taxon>Marinilabiliales</taxon>
        <taxon>Marinilabiliaceae</taxon>
        <taxon>Thermophagus</taxon>
    </lineage>
</organism>
<dbReference type="InParanoid" id="A0A1I1W9Z5"/>
<reference evidence="3 4" key="1">
    <citation type="submission" date="2016-10" db="EMBL/GenBank/DDBJ databases">
        <authorList>
            <person name="de Groot N.N."/>
        </authorList>
    </citation>
    <scope>NUCLEOTIDE SEQUENCE [LARGE SCALE GENOMIC DNA]</scope>
    <source>
        <strain evidence="3 4">DSM 19012</strain>
    </source>
</reference>
<dbReference type="InterPro" id="IPR003399">
    <property type="entry name" value="Mce/MlaD"/>
</dbReference>
<gene>
    <name evidence="3" type="ORF">SAMN05444380_10413</name>
</gene>
<proteinExistence type="predicted"/>
<dbReference type="OrthoDB" id="9769132at2"/>
<sequence length="421" mass="46932">MLNLKKEYKIAITVVIALGVLIWGVNFLKGKNIFSSGLTFHAVYSDLEGLTEASPVFFHGYKVGSVRNIEFHPERDKKFIVTLSLEKELPLYKSTVAQIYSSDLMGTMAIQLLDGTPDVLLEPGDTLKTSIKEGLLDQMSTTVMPLKDKVESLVVKIDSAISGLSTIFSDANTQNLSEGMKSLSYILKNLENATAQLNREMAKGGSIHNTLASIDTITGTVNQNRDAIVSTLNNMSRFSDELARLNLNAMAFKIDSTLRVLNVMLQQVQNGEGSLGLLLSDEDLYYNLLDASANLNKLLADVRHNPGRYINISAFDFGKNVNIMVDDEEAKNKEITYKVKVAQSDVPLDIKNKLIRNKFRIIEESDGKRYTYTVGESHSYREIISIRDEIAHQYPNAQIVAFRKGKPVKVNKALKLSERKN</sequence>
<name>A0A1I1W9Z5_9BACT</name>
<dbReference type="STRING" id="385682.SAMN05444380_10413"/>
<evidence type="ECO:0000256" key="1">
    <source>
        <dbReference type="SAM" id="Phobius"/>
    </source>
</evidence>
<evidence type="ECO:0000313" key="3">
    <source>
        <dbReference type="EMBL" id="SFD91871.1"/>
    </source>
</evidence>
<keyword evidence="1" id="KW-0812">Transmembrane</keyword>
<accession>A0A1I1W9Z5</accession>
<dbReference type="AlphaFoldDB" id="A0A1I1W9Z5"/>
<keyword evidence="1" id="KW-0472">Membrane</keyword>
<feature type="domain" description="Mce/MlaD" evidence="2">
    <location>
        <begin position="37"/>
        <end position="114"/>
    </location>
</feature>
<keyword evidence="4" id="KW-1185">Reference proteome</keyword>
<keyword evidence="1" id="KW-1133">Transmembrane helix</keyword>
<dbReference type="EMBL" id="FONA01000004">
    <property type="protein sequence ID" value="SFD91871.1"/>
    <property type="molecule type" value="Genomic_DNA"/>
</dbReference>
<dbReference type="InterPro" id="IPR052336">
    <property type="entry name" value="MlaD_Phospholipid_Transporter"/>
</dbReference>
<dbReference type="PANTHER" id="PTHR33371">
    <property type="entry name" value="INTERMEMBRANE PHOSPHOLIPID TRANSPORT SYSTEM BINDING PROTEIN MLAD-RELATED"/>
    <property type="match status" value="1"/>
</dbReference>
<evidence type="ECO:0000259" key="2">
    <source>
        <dbReference type="Pfam" id="PF02470"/>
    </source>
</evidence>
<dbReference type="PANTHER" id="PTHR33371:SF4">
    <property type="entry name" value="INTERMEMBRANE PHOSPHOLIPID TRANSPORT SYSTEM BINDING PROTEIN MLAD"/>
    <property type="match status" value="1"/>
</dbReference>
<dbReference type="Proteomes" id="UP000181976">
    <property type="component" value="Unassembled WGS sequence"/>
</dbReference>
<dbReference type="eggNOG" id="COG1463">
    <property type="taxonomic scope" value="Bacteria"/>
</dbReference>
<feature type="transmembrane region" description="Helical" evidence="1">
    <location>
        <begin position="7"/>
        <end position="28"/>
    </location>
</feature>
<dbReference type="Pfam" id="PF02470">
    <property type="entry name" value="MlaD"/>
    <property type="match status" value="1"/>
</dbReference>
<protein>
    <submittedName>
        <fullName evidence="3">Phospholipid/cholesterol/gamma-HCH transport system substrate-binding protein</fullName>
    </submittedName>
</protein>
<dbReference type="RefSeq" id="WP_010528143.1">
    <property type="nucleotide sequence ID" value="NZ_AFSL01000073.1"/>
</dbReference>
<evidence type="ECO:0000313" key="4">
    <source>
        <dbReference type="Proteomes" id="UP000181976"/>
    </source>
</evidence>